<keyword evidence="2" id="KW-1185">Reference proteome</keyword>
<dbReference type="AlphaFoldDB" id="A0A6N7VF80"/>
<dbReference type="GO" id="GO:0016853">
    <property type="term" value="F:isomerase activity"/>
    <property type="evidence" value="ECO:0007669"/>
    <property type="project" value="InterPro"/>
</dbReference>
<dbReference type="EMBL" id="VULQ01000007">
    <property type="protein sequence ID" value="MSS78085.1"/>
    <property type="molecule type" value="Genomic_DNA"/>
</dbReference>
<reference evidence="1 2" key="1">
    <citation type="submission" date="2019-08" db="EMBL/GenBank/DDBJ databases">
        <title>In-depth cultivation of the pig gut microbiome towards novel bacterial diversity and tailored functional studies.</title>
        <authorList>
            <person name="Wylensek D."/>
            <person name="Hitch T.C.A."/>
            <person name="Clavel T."/>
        </authorList>
    </citation>
    <scope>NUCLEOTIDE SEQUENCE [LARGE SCALE GENOMIC DNA]</scope>
    <source>
        <strain evidence="1 2">WCA-380-WT-2B</strain>
    </source>
</reference>
<dbReference type="Proteomes" id="UP000441925">
    <property type="component" value="Unassembled WGS sequence"/>
</dbReference>
<evidence type="ECO:0000313" key="1">
    <source>
        <dbReference type="EMBL" id="MSS78085.1"/>
    </source>
</evidence>
<dbReference type="Gene3D" id="2.70.98.10">
    <property type="match status" value="1"/>
</dbReference>
<gene>
    <name evidence="1" type="ORF">FYJ26_06680</name>
</gene>
<comment type="caution">
    <text evidence="1">The sequence shown here is derived from an EMBL/GenBank/DDBJ whole genome shotgun (WGS) entry which is preliminary data.</text>
</comment>
<sequence>MKIILNNDKLNLIINSYGAYVEEFSFKKNPVFFPKLLIKIKDELKTRGGMHPCLPNFGKSDIEDLDQHGYGRISFWEVLEKDEKRVLFKLNGKKKFENLLTFIEYEISDKNFKTSFKIRNKSEKRLPIAPGFHPYFCIGDDFTVENLSLKDVKLEDTFFIKRDYLIFKAKFSKIRIEANKMNTFAIWTDFHGDYICLEPSLNGPAFSKEINNPLYLNPGDEFNDEINIKILD</sequence>
<dbReference type="InterPro" id="IPR011013">
    <property type="entry name" value="Gal_mutarotase_sf_dom"/>
</dbReference>
<name>A0A6N7VF80_9FIRM</name>
<dbReference type="Pfam" id="PF01263">
    <property type="entry name" value="Aldose_epim"/>
    <property type="match status" value="1"/>
</dbReference>
<accession>A0A6N7VF80</accession>
<evidence type="ECO:0000313" key="2">
    <source>
        <dbReference type="Proteomes" id="UP000441925"/>
    </source>
</evidence>
<protein>
    <submittedName>
        <fullName evidence="1">Aldose epimerase</fullName>
    </submittedName>
</protein>
<dbReference type="InterPro" id="IPR014718">
    <property type="entry name" value="GH-type_carb-bd"/>
</dbReference>
<dbReference type="GO" id="GO:0030246">
    <property type="term" value="F:carbohydrate binding"/>
    <property type="evidence" value="ECO:0007669"/>
    <property type="project" value="InterPro"/>
</dbReference>
<dbReference type="InterPro" id="IPR008183">
    <property type="entry name" value="Aldose_1/G6P_1-epimerase"/>
</dbReference>
<dbReference type="SUPFAM" id="SSF74650">
    <property type="entry name" value="Galactose mutarotase-like"/>
    <property type="match status" value="1"/>
</dbReference>
<dbReference type="GO" id="GO:0005975">
    <property type="term" value="P:carbohydrate metabolic process"/>
    <property type="evidence" value="ECO:0007669"/>
    <property type="project" value="InterPro"/>
</dbReference>
<dbReference type="RefSeq" id="WP_154540869.1">
    <property type="nucleotide sequence ID" value="NZ_JAXDSU010000061.1"/>
</dbReference>
<proteinExistence type="predicted"/>
<organism evidence="1 2">
    <name type="scientific">Anaerococcus porci</name>
    <dbReference type="NCBI Taxonomy" id="2652269"/>
    <lineage>
        <taxon>Bacteria</taxon>
        <taxon>Bacillati</taxon>
        <taxon>Bacillota</taxon>
        <taxon>Tissierellia</taxon>
        <taxon>Tissierellales</taxon>
        <taxon>Peptoniphilaceae</taxon>
        <taxon>Anaerococcus</taxon>
    </lineage>
</organism>